<dbReference type="PANTHER" id="PTHR46552:SF1">
    <property type="entry name" value="NADH-UBIQUINONE OXIDOREDUCTASE CHAIN 2"/>
    <property type="match status" value="1"/>
</dbReference>
<comment type="subcellular location">
    <subcellularLocation>
        <location evidence="1 17">Mitochondrion inner membrane</location>
        <topology evidence="1 17">Multi-pass membrane protein</topology>
    </subcellularLocation>
</comment>
<gene>
    <name evidence="20" type="primary">ND2</name>
</gene>
<evidence type="ECO:0000256" key="1">
    <source>
        <dbReference type="ARBA" id="ARBA00004448"/>
    </source>
</evidence>
<evidence type="ECO:0000256" key="4">
    <source>
        <dbReference type="ARBA" id="ARBA00021008"/>
    </source>
</evidence>
<evidence type="ECO:0000256" key="8">
    <source>
        <dbReference type="ARBA" id="ARBA00022792"/>
    </source>
</evidence>
<evidence type="ECO:0000256" key="3">
    <source>
        <dbReference type="ARBA" id="ARBA00012944"/>
    </source>
</evidence>
<keyword evidence="10 17" id="KW-0249">Electron transport</keyword>
<dbReference type="InterPro" id="IPR001750">
    <property type="entry name" value="ND/Mrp_TM"/>
</dbReference>
<sequence>MMAVLSLSVLVVVLSEGMLGAWFGMEVAALLLVSLLNSNTSGENESACKYFLVQSVSSICLFVSLVTQCSGPYELWGGDVVSVVLMFGLFLKLGIFPCHFWVGPVIKGVDWISCFWVLSPQKLTGFWVVSGFPLVSELLVLMCMGLVLTSLVGALKGLSQTSIRGLLAYSSLVESGWMGMVCLSSPKFLLTYMMVYSVMLGSVLLLANHKSELYQAPHSGQGSFYVSFHWVIVGLMMLSLAGMPPFLGFILKFGSILVCGGNYSGYLLGLLLSSAISIYFYGSCLMSNLVVLGLSSKQDLNTLGSFIPAGGAVLLFFNFFGGVFFFKLGELLV</sequence>
<keyword evidence="9 17" id="KW-1278">Translocase</keyword>
<feature type="chain" id="PRO_5026337382" description="NADH-ubiquinone oxidoreductase chain 2" evidence="18">
    <location>
        <begin position="18"/>
        <end position="333"/>
    </location>
</feature>
<keyword evidence="13 17" id="KW-0830">Ubiquinone</keyword>
<keyword evidence="7 17" id="KW-0812">Transmembrane</keyword>
<comment type="function">
    <text evidence="17">Core subunit of the mitochondrial membrane respiratory chain NADH dehydrogenase (Complex I) which catalyzes electron transfer from NADH through the respiratory chain, using ubiquinone as an electron acceptor. Essential for the catalytic activity and assembly of complex I.</text>
</comment>
<dbReference type="PRINTS" id="PR01436">
    <property type="entry name" value="NADHDHGNASE2"/>
</dbReference>
<feature type="transmembrane region" description="Helical" evidence="17">
    <location>
        <begin position="227"/>
        <end position="251"/>
    </location>
</feature>
<evidence type="ECO:0000256" key="5">
    <source>
        <dbReference type="ARBA" id="ARBA00022448"/>
    </source>
</evidence>
<evidence type="ECO:0000256" key="10">
    <source>
        <dbReference type="ARBA" id="ARBA00022982"/>
    </source>
</evidence>
<evidence type="ECO:0000259" key="19">
    <source>
        <dbReference type="Pfam" id="PF00361"/>
    </source>
</evidence>
<evidence type="ECO:0000256" key="15">
    <source>
        <dbReference type="ARBA" id="ARBA00023136"/>
    </source>
</evidence>
<evidence type="ECO:0000256" key="2">
    <source>
        <dbReference type="ARBA" id="ARBA00007012"/>
    </source>
</evidence>
<dbReference type="AlphaFoldDB" id="A0A6H2U3B1"/>
<organism evidence="20">
    <name type="scientific">Scrobicularia plana</name>
    <dbReference type="NCBI Taxonomy" id="665965"/>
    <lineage>
        <taxon>Eukaryota</taxon>
        <taxon>Metazoa</taxon>
        <taxon>Spiralia</taxon>
        <taxon>Lophotrochozoa</taxon>
        <taxon>Mollusca</taxon>
        <taxon>Bivalvia</taxon>
        <taxon>Autobranchia</taxon>
        <taxon>Heteroconchia</taxon>
        <taxon>Euheterodonta</taxon>
        <taxon>Imparidentia</taxon>
        <taxon>Neoheterodontei</taxon>
        <taxon>Cardiida</taxon>
        <taxon>Tellinoidea</taxon>
        <taxon>Scrobiculariidae</taxon>
        <taxon>Scrobicularia</taxon>
    </lineage>
</organism>
<dbReference type="GO" id="GO:0006120">
    <property type="term" value="P:mitochondrial electron transport, NADH to ubiquinone"/>
    <property type="evidence" value="ECO:0007669"/>
    <property type="project" value="InterPro"/>
</dbReference>
<comment type="similarity">
    <text evidence="2 17">Belongs to the complex I subunit 2 family.</text>
</comment>
<evidence type="ECO:0000256" key="12">
    <source>
        <dbReference type="ARBA" id="ARBA00023027"/>
    </source>
</evidence>
<evidence type="ECO:0000313" key="20">
    <source>
        <dbReference type="EMBL" id="QID02659.1"/>
    </source>
</evidence>
<evidence type="ECO:0000256" key="7">
    <source>
        <dbReference type="ARBA" id="ARBA00022692"/>
    </source>
</evidence>
<keyword evidence="12 17" id="KW-0520">NAD</keyword>
<evidence type="ECO:0000256" key="16">
    <source>
        <dbReference type="ARBA" id="ARBA00049551"/>
    </source>
</evidence>
<dbReference type="InterPro" id="IPR003917">
    <property type="entry name" value="NADH_UbQ_OxRdtase_chain2"/>
</dbReference>
<keyword evidence="8 17" id="KW-0999">Mitochondrion inner membrane</keyword>
<evidence type="ECO:0000256" key="6">
    <source>
        <dbReference type="ARBA" id="ARBA00022660"/>
    </source>
</evidence>
<feature type="signal peptide" evidence="18">
    <location>
        <begin position="1"/>
        <end position="17"/>
    </location>
</feature>
<geneLocation type="mitochondrion" evidence="20"/>
<feature type="transmembrane region" description="Helical" evidence="17">
    <location>
        <begin position="126"/>
        <end position="155"/>
    </location>
</feature>
<keyword evidence="5" id="KW-0813">Transport</keyword>
<feature type="transmembrane region" description="Helical" evidence="17">
    <location>
        <begin position="302"/>
        <end position="326"/>
    </location>
</feature>
<feature type="transmembrane region" description="Helical" evidence="17">
    <location>
        <begin position="188"/>
        <end position="207"/>
    </location>
</feature>
<dbReference type="GO" id="GO:0008137">
    <property type="term" value="F:NADH dehydrogenase (ubiquinone) activity"/>
    <property type="evidence" value="ECO:0007669"/>
    <property type="project" value="UniProtKB-EC"/>
</dbReference>
<name>A0A6H2U3B1_9BIVA</name>
<evidence type="ECO:0000256" key="17">
    <source>
        <dbReference type="RuleBase" id="RU003403"/>
    </source>
</evidence>
<keyword evidence="11 17" id="KW-1133">Transmembrane helix</keyword>
<dbReference type="PANTHER" id="PTHR46552">
    <property type="entry name" value="NADH-UBIQUINONE OXIDOREDUCTASE CHAIN 2"/>
    <property type="match status" value="1"/>
</dbReference>
<dbReference type="EC" id="7.1.1.2" evidence="3 17"/>
<reference evidence="20" key="1">
    <citation type="submission" date="2019-09" db="EMBL/GenBank/DDBJ databases">
        <title>Unorthodox features in two venerid bivalves with doubly uniparental inheritance of mitochondria.</title>
        <authorList>
            <person name="Capt C."/>
            <person name="Bouvet K."/>
            <person name="Guerra D."/>
            <person name="Robicheau B.M."/>
            <person name="Stewart D.T."/>
            <person name="Pante E."/>
            <person name="Breton S."/>
        </authorList>
    </citation>
    <scope>NUCLEOTIDE SEQUENCE</scope>
</reference>
<evidence type="ECO:0000256" key="13">
    <source>
        <dbReference type="ARBA" id="ARBA00023075"/>
    </source>
</evidence>
<feature type="transmembrane region" description="Helical" evidence="17">
    <location>
        <begin position="83"/>
        <end position="106"/>
    </location>
</feature>
<feature type="transmembrane region" description="Helical" evidence="17">
    <location>
        <begin position="263"/>
        <end position="282"/>
    </location>
</feature>
<dbReference type="InterPro" id="IPR050175">
    <property type="entry name" value="Complex_I_Subunit_2"/>
</dbReference>
<comment type="catalytic activity">
    <reaction evidence="16 17">
        <text>a ubiquinone + NADH + 5 H(+)(in) = a ubiquinol + NAD(+) + 4 H(+)(out)</text>
        <dbReference type="Rhea" id="RHEA:29091"/>
        <dbReference type="Rhea" id="RHEA-COMP:9565"/>
        <dbReference type="Rhea" id="RHEA-COMP:9566"/>
        <dbReference type="ChEBI" id="CHEBI:15378"/>
        <dbReference type="ChEBI" id="CHEBI:16389"/>
        <dbReference type="ChEBI" id="CHEBI:17976"/>
        <dbReference type="ChEBI" id="CHEBI:57540"/>
        <dbReference type="ChEBI" id="CHEBI:57945"/>
        <dbReference type="EC" id="7.1.1.2"/>
    </reaction>
</comment>
<dbReference type="GO" id="GO:0005743">
    <property type="term" value="C:mitochondrial inner membrane"/>
    <property type="evidence" value="ECO:0007669"/>
    <property type="project" value="UniProtKB-SubCell"/>
</dbReference>
<feature type="domain" description="NADH:quinone oxidoreductase/Mrp antiporter transmembrane" evidence="19">
    <location>
        <begin position="18"/>
        <end position="273"/>
    </location>
</feature>
<keyword evidence="18" id="KW-0732">Signal</keyword>
<proteinExistence type="inferred from homology"/>
<evidence type="ECO:0000256" key="18">
    <source>
        <dbReference type="SAM" id="SignalP"/>
    </source>
</evidence>
<dbReference type="Pfam" id="PF00361">
    <property type="entry name" value="Proton_antipo_M"/>
    <property type="match status" value="1"/>
</dbReference>
<accession>A0A6H2U3B1</accession>
<dbReference type="EMBL" id="MN528027">
    <property type="protein sequence ID" value="QID02659.1"/>
    <property type="molecule type" value="Genomic_DNA"/>
</dbReference>
<keyword evidence="15 17" id="KW-0472">Membrane</keyword>
<evidence type="ECO:0000256" key="14">
    <source>
        <dbReference type="ARBA" id="ARBA00023128"/>
    </source>
</evidence>
<protein>
    <recommendedName>
        <fullName evidence="4 17">NADH-ubiquinone oxidoreductase chain 2</fullName>
        <ecNumber evidence="3 17">7.1.1.2</ecNumber>
    </recommendedName>
</protein>
<evidence type="ECO:0000256" key="9">
    <source>
        <dbReference type="ARBA" id="ARBA00022967"/>
    </source>
</evidence>
<keyword evidence="14 17" id="KW-0496">Mitochondrion</keyword>
<keyword evidence="6 17" id="KW-0679">Respiratory chain</keyword>
<evidence type="ECO:0000256" key="11">
    <source>
        <dbReference type="ARBA" id="ARBA00022989"/>
    </source>
</evidence>